<dbReference type="InterPro" id="IPR013083">
    <property type="entry name" value="Znf_RING/FYVE/PHD"/>
</dbReference>
<evidence type="ECO:0000256" key="9">
    <source>
        <dbReference type="PROSITE-ProRule" id="PRU00207"/>
    </source>
</evidence>
<keyword evidence="7" id="KW-0804">Transcription</keyword>
<reference evidence="13 14" key="1">
    <citation type="submission" date="2023-10" db="EMBL/GenBank/DDBJ databases">
        <title>Chromosome-scale genome assembly provides insights into flower coloration mechanisms of Canna indica.</title>
        <authorList>
            <person name="Li C."/>
        </authorList>
    </citation>
    <scope>NUCLEOTIDE SEQUENCE [LARGE SCALE GENOMIC DNA]</scope>
    <source>
        <tissue evidence="13">Flower</tissue>
    </source>
</reference>
<keyword evidence="4 9" id="KW-0862">Zinc</keyword>
<dbReference type="GO" id="GO:0003677">
    <property type="term" value="F:DNA binding"/>
    <property type="evidence" value="ECO:0007669"/>
    <property type="project" value="UniProtKB-KW"/>
</dbReference>
<evidence type="ECO:0000256" key="10">
    <source>
        <dbReference type="SAM" id="Coils"/>
    </source>
</evidence>
<dbReference type="AlphaFoldDB" id="A0AAQ3Q9H5"/>
<dbReference type="PROSITE" id="PS50145">
    <property type="entry name" value="ZF_TRAF"/>
    <property type="match status" value="1"/>
</dbReference>
<evidence type="ECO:0000256" key="8">
    <source>
        <dbReference type="ARBA" id="ARBA00023242"/>
    </source>
</evidence>
<evidence type="ECO:0000256" key="6">
    <source>
        <dbReference type="ARBA" id="ARBA00023125"/>
    </source>
</evidence>
<keyword evidence="6" id="KW-0238">DNA-binding</keyword>
<dbReference type="PANTHER" id="PTHR10131:SF162">
    <property type="entry name" value="(WILD MALAYSIAN BANANA) HYPOTHETICAL PROTEIN"/>
    <property type="match status" value="1"/>
</dbReference>
<protein>
    <recommendedName>
        <fullName evidence="12">TRAF-type domain-containing protein</fullName>
    </recommendedName>
</protein>
<dbReference type="PANTHER" id="PTHR10131">
    <property type="entry name" value="TNF RECEPTOR ASSOCIATED FACTOR"/>
    <property type="match status" value="1"/>
</dbReference>
<feature type="coiled-coil region" evidence="10">
    <location>
        <begin position="775"/>
        <end position="841"/>
    </location>
</feature>
<name>A0AAQ3Q9H5_9LILI</name>
<sequence>MSSEIIDEPVVGNTSHYLKQQASKGDGKSMEASIKLMRDSAMDGVYFIFYSAIYPEFHGFFPFYIESEQATARVSTAREREREGRNTSGERRALCCRRVVNIATVTPVVAMSSPTSPRCDPLMRAVAIIMISSSSLGNLAVLNWNTTVLQDANAKKRKKPRLASSTTTMARRSNDDDANTKKLKCRGLLRSKLLEMGVNLHSPVCPLRKAITRSDIDRGQHRLQLPKDRLNFPLLESVMTAGEKKQMSEKKGLAVKVLDRMGREYDLVLRFVASIRTYRIMGQDYTKLVEENSFRVGQFLDLWLFRVGASGEGESMASSTGPEAVGELRLVALVDEDGEEADDQVQVLDDGGASAAARGNGGGNIEDEISSILLSLGRGVEEMRAQLCYRLLECIIYHSLLRVPFFVHHLVLEINLFRFWLRLHWQKVWCPRIELFPLNVHFHILELLIVTVECWSAGVLGSRRRRAYQSSGDGSRRGPPRLLLRFELKGAMDAPESDPGSGDVSELDHCDQCDMDIVQKIAKLLLQALGTACVDNITGLFKSPASVAVILRKELVDYLKKRSQMSIAEASVKGDVNMNTAAEYSKDPTEIISVFLDDFASLKRNFFSRVSGWLSSERRQEKIDDFVKEMERNAFWSLNRRVAIAEILLRNIDLKSTFHCSIKFDSAEQFAEHKSQCVFRILNCTNDGCNTEFSAIYAEKHDSECPFKAIPCEQKCLENIARCQMEEHCSTVCPMKLVKCPFYQVGCVDSIPQCHLAEHCSECVHSHLLCVLQVFLEQENSVEELKQRVKLLEKSQSLSELSGALDVRSLTLVIKEQEAKMKKLENELNKLRDKQASMIKNVK</sequence>
<comment type="subcellular location">
    <subcellularLocation>
        <location evidence="1">Nucleus</location>
    </subcellularLocation>
</comment>
<evidence type="ECO:0000259" key="12">
    <source>
        <dbReference type="PROSITE" id="PS50145"/>
    </source>
</evidence>
<organism evidence="13 14">
    <name type="scientific">Canna indica</name>
    <name type="common">Indian-shot</name>
    <dbReference type="NCBI Taxonomy" id="4628"/>
    <lineage>
        <taxon>Eukaryota</taxon>
        <taxon>Viridiplantae</taxon>
        <taxon>Streptophyta</taxon>
        <taxon>Embryophyta</taxon>
        <taxon>Tracheophyta</taxon>
        <taxon>Spermatophyta</taxon>
        <taxon>Magnoliopsida</taxon>
        <taxon>Liliopsida</taxon>
        <taxon>Zingiberales</taxon>
        <taxon>Cannaceae</taxon>
        <taxon>Canna</taxon>
    </lineage>
</organism>
<dbReference type="Gene3D" id="2.40.330.10">
    <property type="entry name" value="DNA-binding pseudobarrel domain"/>
    <property type="match status" value="1"/>
</dbReference>
<evidence type="ECO:0000256" key="2">
    <source>
        <dbReference type="ARBA" id="ARBA00022723"/>
    </source>
</evidence>
<dbReference type="Gene3D" id="3.30.40.10">
    <property type="entry name" value="Zinc/RING finger domain, C3HC4 (zinc finger)"/>
    <property type="match status" value="1"/>
</dbReference>
<keyword evidence="3 9" id="KW-0863">Zinc-finger</keyword>
<evidence type="ECO:0000313" key="14">
    <source>
        <dbReference type="Proteomes" id="UP001327560"/>
    </source>
</evidence>
<evidence type="ECO:0000256" key="1">
    <source>
        <dbReference type="ARBA" id="ARBA00004123"/>
    </source>
</evidence>
<dbReference type="GO" id="GO:0008270">
    <property type="term" value="F:zinc ion binding"/>
    <property type="evidence" value="ECO:0007669"/>
    <property type="project" value="UniProtKB-KW"/>
</dbReference>
<evidence type="ECO:0000256" key="4">
    <source>
        <dbReference type="ARBA" id="ARBA00022833"/>
    </source>
</evidence>
<dbReference type="GO" id="GO:0005634">
    <property type="term" value="C:nucleus"/>
    <property type="evidence" value="ECO:0007669"/>
    <property type="project" value="UniProtKB-SubCell"/>
</dbReference>
<keyword evidence="5" id="KW-0805">Transcription regulation</keyword>
<dbReference type="Pfam" id="PF02176">
    <property type="entry name" value="zf-TRAF"/>
    <property type="match status" value="1"/>
</dbReference>
<dbReference type="InterPro" id="IPR015300">
    <property type="entry name" value="DNA-bd_pseudobarrel_sf"/>
</dbReference>
<keyword evidence="14" id="KW-1185">Reference proteome</keyword>
<evidence type="ECO:0000256" key="11">
    <source>
        <dbReference type="SAM" id="MobiDB-lite"/>
    </source>
</evidence>
<keyword evidence="10" id="KW-0175">Coiled coil</keyword>
<keyword evidence="2 9" id="KW-0479">Metal-binding</keyword>
<feature type="domain" description="TRAF-type" evidence="12">
    <location>
        <begin position="701"/>
        <end position="752"/>
    </location>
</feature>
<keyword evidence="8" id="KW-0539">Nucleus</keyword>
<evidence type="ECO:0000256" key="7">
    <source>
        <dbReference type="ARBA" id="ARBA00023163"/>
    </source>
</evidence>
<dbReference type="Proteomes" id="UP001327560">
    <property type="component" value="Chromosome 3"/>
</dbReference>
<accession>A0AAQ3Q9H5</accession>
<evidence type="ECO:0000313" key="13">
    <source>
        <dbReference type="EMBL" id="WOL01291.1"/>
    </source>
</evidence>
<gene>
    <name evidence="13" type="ORF">Cni_G10007</name>
</gene>
<feature type="region of interest" description="Disordered" evidence="11">
    <location>
        <begin position="155"/>
        <end position="178"/>
    </location>
</feature>
<evidence type="ECO:0000256" key="3">
    <source>
        <dbReference type="ARBA" id="ARBA00022771"/>
    </source>
</evidence>
<dbReference type="SUPFAM" id="SSF101936">
    <property type="entry name" value="DNA-binding pseudobarrel domain"/>
    <property type="match status" value="1"/>
</dbReference>
<feature type="zinc finger region" description="TRAF-type" evidence="9">
    <location>
        <begin position="701"/>
        <end position="752"/>
    </location>
</feature>
<dbReference type="EMBL" id="CP136892">
    <property type="protein sequence ID" value="WOL01291.1"/>
    <property type="molecule type" value="Genomic_DNA"/>
</dbReference>
<dbReference type="InterPro" id="IPR001293">
    <property type="entry name" value="Znf_TRAF"/>
</dbReference>
<evidence type="ECO:0000256" key="5">
    <source>
        <dbReference type="ARBA" id="ARBA00023015"/>
    </source>
</evidence>
<proteinExistence type="predicted"/>